<dbReference type="Gene3D" id="1.20.120.1450">
    <property type="match status" value="1"/>
</dbReference>
<accession>A0A4R3L3Y7</accession>
<sequence length="253" mass="28998">MTSIHTDRVQFELTDFITQLADEPYLTKIIGKPPVPVFFVRVLEYMLATFEISKERAQIYGTAATLLQMGLDTHEKVSNDSSLSSEALRQRQLYILAGDYYSGLFYHLLAKNNEIEGVHCLGQAIARINEAKMIFYDQKSDWIDGLDDHACRLLQNISSGILTALVDFFCHSQLKDQWKQIICGLLGFEEILRLQSEEHYQITATGWSVLTLTWQRCHEAMSIISNLEVRNELLSILMNRFSMFQEAETGESE</sequence>
<dbReference type="RefSeq" id="WP_131925697.1">
    <property type="nucleotide sequence ID" value="NZ_SMAG01000007.1"/>
</dbReference>
<dbReference type="OrthoDB" id="2417886at2"/>
<comment type="caution">
    <text evidence="1">The sequence shown here is derived from an EMBL/GenBank/DDBJ whole genome shotgun (WGS) entry which is preliminary data.</text>
</comment>
<dbReference type="EMBL" id="SMAG01000007">
    <property type="protein sequence ID" value="TCS93400.1"/>
    <property type="molecule type" value="Genomic_DNA"/>
</dbReference>
<name>A0A4R3L3Y7_9BACL</name>
<organism evidence="1 2">
    <name type="scientific">Hazenella coriacea</name>
    <dbReference type="NCBI Taxonomy" id="1179467"/>
    <lineage>
        <taxon>Bacteria</taxon>
        <taxon>Bacillati</taxon>
        <taxon>Bacillota</taxon>
        <taxon>Bacilli</taxon>
        <taxon>Bacillales</taxon>
        <taxon>Thermoactinomycetaceae</taxon>
        <taxon>Hazenella</taxon>
    </lineage>
</organism>
<dbReference type="AlphaFoldDB" id="A0A4R3L3Y7"/>
<dbReference type="GO" id="GO:0009234">
    <property type="term" value="P:menaquinone biosynthetic process"/>
    <property type="evidence" value="ECO:0007669"/>
    <property type="project" value="InterPro"/>
</dbReference>
<proteinExistence type="predicted"/>
<keyword evidence="2" id="KW-1185">Reference proteome</keyword>
<protein>
    <submittedName>
        <fullName evidence="1">Heptaprenyl diphosphate synthase subunit 1</fullName>
    </submittedName>
</protein>
<gene>
    <name evidence="1" type="ORF">EDD58_10746</name>
</gene>
<dbReference type="Pfam" id="PF07307">
    <property type="entry name" value="HEPPP_synt_1"/>
    <property type="match status" value="1"/>
</dbReference>
<reference evidence="1 2" key="1">
    <citation type="submission" date="2019-03" db="EMBL/GenBank/DDBJ databases">
        <title>Genomic Encyclopedia of Type Strains, Phase IV (KMG-IV): sequencing the most valuable type-strain genomes for metagenomic binning, comparative biology and taxonomic classification.</title>
        <authorList>
            <person name="Goeker M."/>
        </authorList>
    </citation>
    <scope>NUCLEOTIDE SEQUENCE [LARGE SCALE GENOMIC DNA]</scope>
    <source>
        <strain evidence="1 2">DSM 45707</strain>
    </source>
</reference>
<dbReference type="InterPro" id="IPR009920">
    <property type="entry name" value="HEPPP_synth_su1"/>
</dbReference>
<evidence type="ECO:0000313" key="2">
    <source>
        <dbReference type="Proteomes" id="UP000294937"/>
    </source>
</evidence>
<dbReference type="Proteomes" id="UP000294937">
    <property type="component" value="Unassembled WGS sequence"/>
</dbReference>
<evidence type="ECO:0000313" key="1">
    <source>
        <dbReference type="EMBL" id="TCS93400.1"/>
    </source>
</evidence>